<keyword evidence="1" id="KW-1133">Transmembrane helix</keyword>
<dbReference type="GO" id="GO:0005634">
    <property type="term" value="C:nucleus"/>
    <property type="evidence" value="ECO:0007669"/>
    <property type="project" value="TreeGrafter"/>
</dbReference>
<evidence type="ECO:0000313" key="3">
    <source>
        <dbReference type="Proteomes" id="UP001652600"/>
    </source>
</evidence>
<proteinExistence type="predicted"/>
<evidence type="ECO:0000256" key="1">
    <source>
        <dbReference type="SAM" id="Phobius"/>
    </source>
</evidence>
<evidence type="ECO:0000259" key="2">
    <source>
        <dbReference type="PROSITE" id="PS50172"/>
    </source>
</evidence>
<dbReference type="InterPro" id="IPR036420">
    <property type="entry name" value="BRCT_dom_sf"/>
</dbReference>
<dbReference type="PANTHER" id="PTHR45990:SF1">
    <property type="entry name" value="DNA REPAIR PROTEIN REV1"/>
    <property type="match status" value="1"/>
</dbReference>
<dbReference type="PANTHER" id="PTHR45990">
    <property type="entry name" value="DNA REPAIR PROTEIN REV1"/>
    <property type="match status" value="1"/>
</dbReference>
<keyword evidence="3" id="KW-1185">Reference proteome</keyword>
<dbReference type="SUPFAM" id="SSF52113">
    <property type="entry name" value="BRCT domain"/>
    <property type="match status" value="1"/>
</dbReference>
<dbReference type="eggNOG" id="KOG2093">
    <property type="taxonomic scope" value="Eukaryota"/>
</dbReference>
<reference evidence="4" key="1">
    <citation type="submission" date="2025-08" db="UniProtKB">
        <authorList>
            <consortium name="RefSeq"/>
        </authorList>
    </citation>
    <scope>IDENTIFICATION</scope>
    <source>
        <tissue evidence="4">Stem</tissue>
    </source>
</reference>
<dbReference type="GeneID" id="103486626"/>
<evidence type="ECO:0000313" key="4">
    <source>
        <dbReference type="RefSeq" id="XP_008442858.1"/>
    </source>
</evidence>
<dbReference type="GO" id="GO:0003887">
    <property type="term" value="F:DNA-directed DNA polymerase activity"/>
    <property type="evidence" value="ECO:0007669"/>
    <property type="project" value="TreeGrafter"/>
</dbReference>
<accession>A0A1S3B6P8</accession>
<dbReference type="AlphaFoldDB" id="A0A1S3B6P8"/>
<feature type="domain" description="BRCT" evidence="2">
    <location>
        <begin position="1"/>
        <end position="93"/>
    </location>
</feature>
<dbReference type="Pfam" id="PF16589">
    <property type="entry name" value="BRCT_2"/>
    <property type="match status" value="1"/>
</dbReference>
<dbReference type="SMR" id="A0A1S3B6P8"/>
<dbReference type="KEGG" id="cmo:103486626"/>
<dbReference type="RefSeq" id="XP_008442858.1">
    <property type="nucleotide sequence ID" value="XM_008444636.3"/>
</dbReference>
<dbReference type="GO" id="GO:0070987">
    <property type="term" value="P:error-free translesion synthesis"/>
    <property type="evidence" value="ECO:0007669"/>
    <property type="project" value="TreeGrafter"/>
</dbReference>
<protein>
    <submittedName>
        <fullName evidence="4">DNA repair protein REV1-like</fullName>
    </submittedName>
</protein>
<keyword evidence="1" id="KW-0472">Membrane</keyword>
<dbReference type="GO" id="GO:0042276">
    <property type="term" value="P:error-prone translesion synthesis"/>
    <property type="evidence" value="ECO:0007669"/>
    <property type="project" value="TreeGrafter"/>
</dbReference>
<name>A0A1S3B6P8_CUCME</name>
<dbReference type="InterPro" id="IPR001357">
    <property type="entry name" value="BRCT_dom"/>
</dbReference>
<dbReference type="SMART" id="SM00292">
    <property type="entry name" value="BRCT"/>
    <property type="match status" value="1"/>
</dbReference>
<dbReference type="Gene3D" id="3.40.50.10190">
    <property type="entry name" value="BRCT domain"/>
    <property type="match status" value="1"/>
</dbReference>
<feature type="transmembrane region" description="Helical" evidence="1">
    <location>
        <begin position="102"/>
        <end position="127"/>
    </location>
</feature>
<dbReference type="CDD" id="cd17719">
    <property type="entry name" value="BRCT_Rev1"/>
    <property type="match status" value="1"/>
</dbReference>
<dbReference type="PROSITE" id="PS50172">
    <property type="entry name" value="BRCT"/>
    <property type="match status" value="1"/>
</dbReference>
<organism evidence="3 4">
    <name type="scientific">Cucumis melo</name>
    <name type="common">Muskmelon</name>
    <dbReference type="NCBI Taxonomy" id="3656"/>
    <lineage>
        <taxon>Eukaryota</taxon>
        <taxon>Viridiplantae</taxon>
        <taxon>Streptophyta</taxon>
        <taxon>Embryophyta</taxon>
        <taxon>Tracheophyta</taxon>
        <taxon>Spermatophyta</taxon>
        <taxon>Magnoliopsida</taxon>
        <taxon>eudicotyledons</taxon>
        <taxon>Gunneridae</taxon>
        <taxon>Pentapetalae</taxon>
        <taxon>rosids</taxon>
        <taxon>fabids</taxon>
        <taxon>Cucurbitales</taxon>
        <taxon>Cucurbitaceae</taxon>
        <taxon>Benincaseae</taxon>
        <taxon>Cucumis</taxon>
    </lineage>
</organism>
<dbReference type="GO" id="GO:0017125">
    <property type="term" value="F:deoxycytidyl transferase activity"/>
    <property type="evidence" value="ECO:0007669"/>
    <property type="project" value="TreeGrafter"/>
</dbReference>
<keyword evidence="1" id="KW-0812">Transmembrane</keyword>
<gene>
    <name evidence="4" type="primary">LOC103486626</name>
</gene>
<dbReference type="InParanoid" id="A0A1S3B6P8"/>
<sequence>MLSIRLTSSFVRRLCTTLASVYQELRGYMLKYGGRFVNYFSRRSVSHIICSNLPDSKIKNPRSFSRGLPVVKPTWILDSVASNKLLSWVPYQLSRDEMIIKYWPSLVAVHSYFCGYLLVALCDFLFWSKA</sequence>
<dbReference type="Proteomes" id="UP001652600">
    <property type="component" value="Chromosome 4"/>
</dbReference>
<dbReference type="OrthoDB" id="427711at2759"/>